<dbReference type="Gene3D" id="3.40.50.1820">
    <property type="entry name" value="alpha/beta hydrolase"/>
    <property type="match status" value="1"/>
</dbReference>
<keyword evidence="2" id="KW-1185">Reference proteome</keyword>
<dbReference type="SUPFAM" id="SSF53474">
    <property type="entry name" value="alpha/beta-Hydrolases"/>
    <property type="match status" value="1"/>
</dbReference>
<comment type="caution">
    <text evidence="1">The sequence shown here is derived from an EMBL/GenBank/DDBJ whole genome shotgun (WGS) entry which is preliminary data.</text>
</comment>
<name>A0A7W7T1P8_9PSEU</name>
<accession>A0A7W7T1P8</accession>
<evidence type="ECO:0000313" key="1">
    <source>
        <dbReference type="EMBL" id="MBB4964933.1"/>
    </source>
</evidence>
<dbReference type="AlphaFoldDB" id="A0A7W7T1P8"/>
<dbReference type="RefSeq" id="WP_184668236.1">
    <property type="nucleotide sequence ID" value="NZ_BAABAI010000039.1"/>
</dbReference>
<dbReference type="EMBL" id="JACHJS010000001">
    <property type="protein sequence ID" value="MBB4964933.1"/>
    <property type="molecule type" value="Genomic_DNA"/>
</dbReference>
<evidence type="ECO:0000313" key="2">
    <source>
        <dbReference type="Proteomes" id="UP000542674"/>
    </source>
</evidence>
<organism evidence="1 2">
    <name type="scientific">Saccharothrix violaceirubra</name>
    <dbReference type="NCBI Taxonomy" id="413306"/>
    <lineage>
        <taxon>Bacteria</taxon>
        <taxon>Bacillati</taxon>
        <taxon>Actinomycetota</taxon>
        <taxon>Actinomycetes</taxon>
        <taxon>Pseudonocardiales</taxon>
        <taxon>Pseudonocardiaceae</taxon>
        <taxon>Saccharothrix</taxon>
    </lineage>
</organism>
<evidence type="ECO:0008006" key="3">
    <source>
        <dbReference type="Google" id="ProtNLM"/>
    </source>
</evidence>
<dbReference type="Proteomes" id="UP000542674">
    <property type="component" value="Unassembled WGS sequence"/>
</dbReference>
<gene>
    <name evidence="1" type="ORF">F4559_002292</name>
</gene>
<protein>
    <recommendedName>
        <fullName evidence="3">DUF676 domain-containing protein</fullName>
    </recommendedName>
</protein>
<dbReference type="InterPro" id="IPR029058">
    <property type="entry name" value="AB_hydrolase_fold"/>
</dbReference>
<proteinExistence type="predicted"/>
<reference evidence="1 2" key="1">
    <citation type="submission" date="2020-08" db="EMBL/GenBank/DDBJ databases">
        <title>Sequencing the genomes of 1000 actinobacteria strains.</title>
        <authorList>
            <person name="Klenk H.-P."/>
        </authorList>
    </citation>
    <scope>NUCLEOTIDE SEQUENCE [LARGE SCALE GENOMIC DNA]</scope>
    <source>
        <strain evidence="1 2">DSM 45084</strain>
    </source>
</reference>
<sequence>MSEQDQPVIEPFGFLAPLPKPVPTPAPTPYAVWDDHPDGTAWVYLGEGNQGLTRPVILSDGFESGPSSLDTLWEGLERGDYPFISRLREQGYDLVLVGYAERSAAIQRNAAVLRSVVFRAVAERLGEARLTVGGFSMGGLIARYTLAKLEHEGFDHQTALYVSWDSPHNGAWVPISLQALAHFLVGVPALSEQINSPASRQLLWRHIETVDGTPAEDPLRSVFLDELKVYGWWPRVPRLIGVANGLPERGNGVPPGDVALAVETGWFAGTELTTQPSGEARVARLKGAFQDREVVVSGLSELDGAPGGTLETFGIAGDKLAATGKVTVRHRTVGFVPTVSAVAAGTLDEPYAPIDPDKSELDDYKVASANEPHTKVTEELGSWIIERLPR</sequence>